<feature type="region of interest" description="Disordered" evidence="1">
    <location>
        <begin position="67"/>
        <end position="86"/>
    </location>
</feature>
<sequence>MDIEFPNTEIRIYDFKNKDKLVHRESYRDRNVYPKDQIVVNVPIQTTTTDKFHNKMNLIDECDKYNQNKTSKQSSQSKINNNQKQTDLYDEKKALLERLIKLVPGYSHIGDLISLWPKERLEIEVIEANKGEKHDEEEYDDEQQK</sequence>
<reference evidence="2" key="1">
    <citation type="submission" date="2021-02" db="EMBL/GenBank/DDBJ databases">
        <authorList>
            <person name="Nowell W R."/>
        </authorList>
    </citation>
    <scope>NUCLEOTIDE SEQUENCE</scope>
    <source>
        <strain evidence="2">Ploen Becks lab</strain>
    </source>
</reference>
<accession>A0A814L5R6</accession>
<dbReference type="Proteomes" id="UP000663879">
    <property type="component" value="Unassembled WGS sequence"/>
</dbReference>
<dbReference type="AlphaFoldDB" id="A0A814L5R6"/>
<dbReference type="EMBL" id="CAJNOC010005734">
    <property type="protein sequence ID" value="CAF1060591.1"/>
    <property type="molecule type" value="Genomic_DNA"/>
</dbReference>
<gene>
    <name evidence="2" type="ORF">OXX778_LOCUS19262</name>
</gene>
<name>A0A814L5R6_9BILA</name>
<proteinExistence type="predicted"/>
<feature type="compositionally biased region" description="Low complexity" evidence="1">
    <location>
        <begin position="67"/>
        <end position="85"/>
    </location>
</feature>
<evidence type="ECO:0000313" key="2">
    <source>
        <dbReference type="EMBL" id="CAF1060591.1"/>
    </source>
</evidence>
<evidence type="ECO:0000313" key="3">
    <source>
        <dbReference type="Proteomes" id="UP000663879"/>
    </source>
</evidence>
<protein>
    <submittedName>
        <fullName evidence="2">Uncharacterized protein</fullName>
    </submittedName>
</protein>
<evidence type="ECO:0000256" key="1">
    <source>
        <dbReference type="SAM" id="MobiDB-lite"/>
    </source>
</evidence>
<keyword evidence="3" id="KW-1185">Reference proteome</keyword>
<comment type="caution">
    <text evidence="2">The sequence shown here is derived from an EMBL/GenBank/DDBJ whole genome shotgun (WGS) entry which is preliminary data.</text>
</comment>
<organism evidence="2 3">
    <name type="scientific">Brachionus calyciflorus</name>
    <dbReference type="NCBI Taxonomy" id="104777"/>
    <lineage>
        <taxon>Eukaryota</taxon>
        <taxon>Metazoa</taxon>
        <taxon>Spiralia</taxon>
        <taxon>Gnathifera</taxon>
        <taxon>Rotifera</taxon>
        <taxon>Eurotatoria</taxon>
        <taxon>Monogononta</taxon>
        <taxon>Pseudotrocha</taxon>
        <taxon>Ploima</taxon>
        <taxon>Brachionidae</taxon>
        <taxon>Brachionus</taxon>
    </lineage>
</organism>